<keyword evidence="2" id="KW-1185">Reference proteome</keyword>
<reference evidence="1 2" key="1">
    <citation type="submission" date="2018-10" db="EMBL/GenBank/DDBJ databases">
        <title>Parasedimentitalea marina sp. nov., a psychrophilic bacterium isolated from deep seawater of the New Britain Trench.</title>
        <authorList>
            <person name="Cao J."/>
        </authorList>
    </citation>
    <scope>NUCLEOTIDE SEQUENCE [LARGE SCALE GENOMIC DNA]</scope>
    <source>
        <strain evidence="1 2">W43</strain>
    </source>
</reference>
<dbReference type="AlphaFoldDB" id="A0A3T0N0S3"/>
<dbReference type="EMBL" id="CP033219">
    <property type="protein sequence ID" value="AZV77630.1"/>
    <property type="molecule type" value="Genomic_DNA"/>
</dbReference>
<evidence type="ECO:0000313" key="1">
    <source>
        <dbReference type="EMBL" id="AZV77630.1"/>
    </source>
</evidence>
<dbReference type="Proteomes" id="UP000283063">
    <property type="component" value="Chromosome"/>
</dbReference>
<name>A0A3T0N0S3_9RHOB</name>
<protein>
    <submittedName>
        <fullName evidence="1">Uncharacterized protein</fullName>
    </submittedName>
</protein>
<gene>
    <name evidence="1" type="ORF">EBB79_06810</name>
</gene>
<evidence type="ECO:0000313" key="2">
    <source>
        <dbReference type="Proteomes" id="UP000283063"/>
    </source>
</evidence>
<accession>A0A3T0N0S3</accession>
<dbReference type="KEGG" id="sedi:EBB79_06810"/>
<organism evidence="1 2">
    <name type="scientific">Parasedimentitalea marina</name>
    <dbReference type="NCBI Taxonomy" id="2483033"/>
    <lineage>
        <taxon>Bacteria</taxon>
        <taxon>Pseudomonadati</taxon>
        <taxon>Pseudomonadota</taxon>
        <taxon>Alphaproteobacteria</taxon>
        <taxon>Rhodobacterales</taxon>
        <taxon>Paracoccaceae</taxon>
        <taxon>Parasedimentitalea</taxon>
    </lineage>
</organism>
<sequence>MSRPTSPTDSKLTALPIPKMTSVPTFESDLLRKNCAPGFHIWDNESIGQTKLTRLKQRDIEGTIMATAIRIDTAEPAQLTQNSM</sequence>
<proteinExistence type="predicted"/>